<evidence type="ECO:0000313" key="2">
    <source>
        <dbReference type="Proteomes" id="UP001630127"/>
    </source>
</evidence>
<name>A0ABD2YM44_9GENT</name>
<reference evidence="1 2" key="1">
    <citation type="submission" date="2024-11" db="EMBL/GenBank/DDBJ databases">
        <title>A near-complete genome assembly of Cinchona calisaya.</title>
        <authorList>
            <person name="Lian D.C."/>
            <person name="Zhao X.W."/>
            <person name="Wei L."/>
        </authorList>
    </citation>
    <scope>NUCLEOTIDE SEQUENCE [LARGE SCALE GENOMIC DNA]</scope>
    <source>
        <tissue evidence="1">Nenye</tissue>
    </source>
</reference>
<dbReference type="Proteomes" id="UP001630127">
    <property type="component" value="Unassembled WGS sequence"/>
</dbReference>
<evidence type="ECO:0000313" key="1">
    <source>
        <dbReference type="EMBL" id="KAL3506613.1"/>
    </source>
</evidence>
<dbReference type="EMBL" id="JBJUIK010000013">
    <property type="protein sequence ID" value="KAL3506613.1"/>
    <property type="molecule type" value="Genomic_DNA"/>
</dbReference>
<accession>A0ABD2YM44</accession>
<comment type="caution">
    <text evidence="1">The sequence shown here is derived from an EMBL/GenBank/DDBJ whole genome shotgun (WGS) entry which is preliminary data.</text>
</comment>
<gene>
    <name evidence="1" type="ORF">ACH5RR_031995</name>
</gene>
<proteinExistence type="predicted"/>
<dbReference type="AlphaFoldDB" id="A0ABD2YM44"/>
<organism evidence="1 2">
    <name type="scientific">Cinchona calisaya</name>
    <dbReference type="NCBI Taxonomy" id="153742"/>
    <lineage>
        <taxon>Eukaryota</taxon>
        <taxon>Viridiplantae</taxon>
        <taxon>Streptophyta</taxon>
        <taxon>Embryophyta</taxon>
        <taxon>Tracheophyta</taxon>
        <taxon>Spermatophyta</taxon>
        <taxon>Magnoliopsida</taxon>
        <taxon>eudicotyledons</taxon>
        <taxon>Gunneridae</taxon>
        <taxon>Pentapetalae</taxon>
        <taxon>asterids</taxon>
        <taxon>lamiids</taxon>
        <taxon>Gentianales</taxon>
        <taxon>Rubiaceae</taxon>
        <taxon>Cinchonoideae</taxon>
        <taxon>Cinchoneae</taxon>
        <taxon>Cinchona</taxon>
    </lineage>
</organism>
<sequence length="87" mass="9644">MTLTKPSESSWYLDNRASVHMTPQEGNFSFLKPYTGIDKVLVMDNQTGKTLLSTETPGALYPISSSFITPSPTDLSTVHVLELVWHS</sequence>
<protein>
    <submittedName>
        <fullName evidence="1">Uncharacterized protein</fullName>
    </submittedName>
</protein>
<keyword evidence="2" id="KW-1185">Reference proteome</keyword>